<dbReference type="Proteomes" id="UP000230066">
    <property type="component" value="Unassembled WGS sequence"/>
</dbReference>
<evidence type="ECO:0000313" key="1">
    <source>
        <dbReference type="EMBL" id="THD27364.1"/>
    </source>
</evidence>
<accession>A0A4E0RNW3</accession>
<gene>
    <name evidence="1" type="ORF">D915_001916</name>
</gene>
<protein>
    <submittedName>
        <fullName evidence="1">Uncharacterized protein</fullName>
    </submittedName>
</protein>
<name>A0A4E0RNW3_FASHE</name>
<sequence>MTAHDPVKAEQAKKAFCVDDCLLSVSSAEEVRRISQTLRQILSSSGFNLTKFFSNVPHALGDLPRAETKTLYLDQQPVDLKRTLGVEWECKSDCFIFNVASWEGKLTRRSVLAYVASLYDPLGLVAPSSSPLKSFLQDLCRRGAKWDEEVSKEEAFRWETCY</sequence>
<dbReference type="EMBL" id="JXXN02000445">
    <property type="protein sequence ID" value="THD27364.1"/>
    <property type="molecule type" value="Genomic_DNA"/>
</dbReference>
<dbReference type="AlphaFoldDB" id="A0A4E0RNW3"/>
<dbReference type="InterPro" id="IPR008042">
    <property type="entry name" value="Retrotrans_Pao"/>
</dbReference>
<reference evidence="1" key="1">
    <citation type="submission" date="2019-03" db="EMBL/GenBank/DDBJ databases">
        <title>Improved annotation for the trematode Fasciola hepatica.</title>
        <authorList>
            <person name="Choi Y.-J."/>
            <person name="Martin J."/>
            <person name="Mitreva M."/>
        </authorList>
    </citation>
    <scope>NUCLEOTIDE SEQUENCE [LARGE SCALE GENOMIC DNA]</scope>
</reference>
<dbReference type="Pfam" id="PF05380">
    <property type="entry name" value="Peptidase_A17"/>
    <property type="match status" value="1"/>
</dbReference>
<keyword evidence="2" id="KW-1185">Reference proteome</keyword>
<evidence type="ECO:0000313" key="2">
    <source>
        <dbReference type="Proteomes" id="UP000230066"/>
    </source>
</evidence>
<organism evidence="1 2">
    <name type="scientific">Fasciola hepatica</name>
    <name type="common">Liver fluke</name>
    <dbReference type="NCBI Taxonomy" id="6192"/>
    <lineage>
        <taxon>Eukaryota</taxon>
        <taxon>Metazoa</taxon>
        <taxon>Spiralia</taxon>
        <taxon>Lophotrochozoa</taxon>
        <taxon>Platyhelminthes</taxon>
        <taxon>Trematoda</taxon>
        <taxon>Digenea</taxon>
        <taxon>Plagiorchiida</taxon>
        <taxon>Echinostomata</taxon>
        <taxon>Echinostomatoidea</taxon>
        <taxon>Fasciolidae</taxon>
        <taxon>Fasciola</taxon>
    </lineage>
</organism>
<comment type="caution">
    <text evidence="1">The sequence shown here is derived from an EMBL/GenBank/DDBJ whole genome shotgun (WGS) entry which is preliminary data.</text>
</comment>
<dbReference type="PANTHER" id="PTHR47331">
    <property type="entry name" value="PHD-TYPE DOMAIN-CONTAINING PROTEIN"/>
    <property type="match status" value="1"/>
</dbReference>
<proteinExistence type="predicted"/>